<organism evidence="2 3">
    <name type="scientific">Marivirga sericea</name>
    <dbReference type="NCBI Taxonomy" id="1028"/>
    <lineage>
        <taxon>Bacteria</taxon>
        <taxon>Pseudomonadati</taxon>
        <taxon>Bacteroidota</taxon>
        <taxon>Cytophagia</taxon>
        <taxon>Cytophagales</taxon>
        <taxon>Marivirgaceae</taxon>
        <taxon>Marivirga</taxon>
    </lineage>
</organism>
<keyword evidence="2" id="KW-0808">Transferase</keyword>
<reference evidence="3" key="1">
    <citation type="submission" date="2017-04" db="EMBL/GenBank/DDBJ databases">
        <authorList>
            <person name="Varghese N."/>
            <person name="Submissions S."/>
        </authorList>
    </citation>
    <scope>NUCLEOTIDE SEQUENCE [LARGE SCALE GENOMIC DNA]</scope>
    <source>
        <strain evidence="3">DSM 4125</strain>
    </source>
</reference>
<dbReference type="Gene3D" id="3.40.50.2000">
    <property type="entry name" value="Glycogen Phosphorylase B"/>
    <property type="match status" value="1"/>
</dbReference>
<accession>A0A1X7IAQ5</accession>
<dbReference type="CDD" id="cd03801">
    <property type="entry name" value="GT4_PimA-like"/>
    <property type="match status" value="1"/>
</dbReference>
<gene>
    <name evidence="2" type="ORF">SAMN05661096_00393</name>
</gene>
<dbReference type="Pfam" id="PF00534">
    <property type="entry name" value="Glycos_transf_1"/>
    <property type="match status" value="1"/>
</dbReference>
<protein>
    <submittedName>
        <fullName evidence="2">Glycosyltransferase involved in cell wall bisynthesis</fullName>
    </submittedName>
</protein>
<dbReference type="InterPro" id="IPR050194">
    <property type="entry name" value="Glycosyltransferase_grp1"/>
</dbReference>
<dbReference type="GO" id="GO:0016757">
    <property type="term" value="F:glycosyltransferase activity"/>
    <property type="evidence" value="ECO:0007669"/>
    <property type="project" value="InterPro"/>
</dbReference>
<sequence>MKTILATAYAVNPYKGSEDGMGWNMILQIAKKNKVIAITRENNQPHIDKYMEENPSDLYKNIRFAYFDLPYWMRFWKKGGRGAMLYYWMWQRGIVSFIRKQKFQYDIVHNLNFHNDWTPSYLWKLKKPFVWGPVGHHPRIPSKYLQFYDRKIKVVDAATWLVKKTFWRLSSSLRVTARKADHILCMNSSVAKVLPHITHKSTVLPSVATQDFGYQEKSTNGFNIISAGRLVALKGFDLTIKAFENFYHRLNQEEQAAVKLTLVGSGPEKERYCKMIANAGLTDKVEIIAWIDRKDLLNLYRESSVFLFPSHEGAGMVVAEAMSFGLPVVCLDNEGPGEFVDQSSGIAVNQSSSYNETIEELADGLLHLYRKPDFYQRLSQGARKRFENNFDWETRHTILDKVYKKVL</sequence>
<name>A0A1X7IAQ5_9BACT</name>
<dbReference type="OrthoDB" id="596635at2"/>
<evidence type="ECO:0000313" key="3">
    <source>
        <dbReference type="Proteomes" id="UP000193804"/>
    </source>
</evidence>
<feature type="domain" description="Glycosyl transferase family 1" evidence="1">
    <location>
        <begin position="217"/>
        <end position="385"/>
    </location>
</feature>
<proteinExistence type="predicted"/>
<dbReference type="STRING" id="1028.SAMN05661096_00393"/>
<dbReference type="PANTHER" id="PTHR45947:SF3">
    <property type="entry name" value="SULFOQUINOVOSYL TRANSFERASE SQD2"/>
    <property type="match status" value="1"/>
</dbReference>
<evidence type="ECO:0000313" key="2">
    <source>
        <dbReference type="EMBL" id="SMG11328.1"/>
    </source>
</evidence>
<dbReference type="AlphaFoldDB" id="A0A1X7IAQ5"/>
<dbReference type="InterPro" id="IPR001296">
    <property type="entry name" value="Glyco_trans_1"/>
</dbReference>
<dbReference type="Proteomes" id="UP000193804">
    <property type="component" value="Unassembled WGS sequence"/>
</dbReference>
<evidence type="ECO:0000259" key="1">
    <source>
        <dbReference type="Pfam" id="PF00534"/>
    </source>
</evidence>
<dbReference type="RefSeq" id="WP_085515405.1">
    <property type="nucleotide sequence ID" value="NZ_FXAW01000001.1"/>
</dbReference>
<dbReference type="SUPFAM" id="SSF53756">
    <property type="entry name" value="UDP-Glycosyltransferase/glycogen phosphorylase"/>
    <property type="match status" value="1"/>
</dbReference>
<dbReference type="EMBL" id="FXAW01000001">
    <property type="protein sequence ID" value="SMG11328.1"/>
    <property type="molecule type" value="Genomic_DNA"/>
</dbReference>
<dbReference type="PANTHER" id="PTHR45947">
    <property type="entry name" value="SULFOQUINOVOSYL TRANSFERASE SQD2"/>
    <property type="match status" value="1"/>
</dbReference>
<keyword evidence="3" id="KW-1185">Reference proteome</keyword>